<proteinExistence type="predicted"/>
<organism evidence="1 2">
    <name type="scientific">Smallanthus sonchifolius</name>
    <dbReference type="NCBI Taxonomy" id="185202"/>
    <lineage>
        <taxon>Eukaryota</taxon>
        <taxon>Viridiplantae</taxon>
        <taxon>Streptophyta</taxon>
        <taxon>Embryophyta</taxon>
        <taxon>Tracheophyta</taxon>
        <taxon>Spermatophyta</taxon>
        <taxon>Magnoliopsida</taxon>
        <taxon>eudicotyledons</taxon>
        <taxon>Gunneridae</taxon>
        <taxon>Pentapetalae</taxon>
        <taxon>asterids</taxon>
        <taxon>campanulids</taxon>
        <taxon>Asterales</taxon>
        <taxon>Asteraceae</taxon>
        <taxon>Asteroideae</taxon>
        <taxon>Heliantheae alliance</taxon>
        <taxon>Millerieae</taxon>
        <taxon>Smallanthus</taxon>
    </lineage>
</organism>
<sequence>MFFCVYAILSFLVEAWTAMGDDEVVLCVAVHGQREEEWEHGLNPSDIIKSLKMLLSLGFPSSHQQRRELETRPYVQERSDESESDRYGIELKGVDSVRNKWRRILDWKSGLEYLRFRNHLHGEGFDVATTSGSVGK</sequence>
<comment type="caution">
    <text evidence="1">The sequence shown here is derived from an EMBL/GenBank/DDBJ whole genome shotgun (WGS) entry which is preliminary data.</text>
</comment>
<dbReference type="EMBL" id="CM042032">
    <property type="protein sequence ID" value="KAI3777599.1"/>
    <property type="molecule type" value="Genomic_DNA"/>
</dbReference>
<keyword evidence="2" id="KW-1185">Reference proteome</keyword>
<dbReference type="Proteomes" id="UP001056120">
    <property type="component" value="Linkage Group LG15"/>
</dbReference>
<protein>
    <submittedName>
        <fullName evidence="1">Uncharacterized protein</fullName>
    </submittedName>
</protein>
<evidence type="ECO:0000313" key="1">
    <source>
        <dbReference type="EMBL" id="KAI3777599.1"/>
    </source>
</evidence>
<name>A0ACB9G233_9ASTR</name>
<accession>A0ACB9G233</accession>
<reference evidence="1 2" key="2">
    <citation type="journal article" date="2022" name="Mol. Ecol. Resour.">
        <title>The genomes of chicory, endive, great burdock and yacon provide insights into Asteraceae paleo-polyploidization history and plant inulin production.</title>
        <authorList>
            <person name="Fan W."/>
            <person name="Wang S."/>
            <person name="Wang H."/>
            <person name="Wang A."/>
            <person name="Jiang F."/>
            <person name="Liu H."/>
            <person name="Zhao H."/>
            <person name="Xu D."/>
            <person name="Zhang Y."/>
        </authorList>
    </citation>
    <scope>NUCLEOTIDE SEQUENCE [LARGE SCALE GENOMIC DNA]</scope>
    <source>
        <strain evidence="2">cv. Yunnan</strain>
        <tissue evidence="1">Leaves</tissue>
    </source>
</reference>
<reference evidence="2" key="1">
    <citation type="journal article" date="2022" name="Mol. Ecol. Resour.">
        <title>The genomes of chicory, endive, great burdock and yacon provide insights into Asteraceae palaeo-polyploidization history and plant inulin production.</title>
        <authorList>
            <person name="Fan W."/>
            <person name="Wang S."/>
            <person name="Wang H."/>
            <person name="Wang A."/>
            <person name="Jiang F."/>
            <person name="Liu H."/>
            <person name="Zhao H."/>
            <person name="Xu D."/>
            <person name="Zhang Y."/>
        </authorList>
    </citation>
    <scope>NUCLEOTIDE SEQUENCE [LARGE SCALE GENOMIC DNA]</scope>
    <source>
        <strain evidence="2">cv. Yunnan</strain>
    </source>
</reference>
<evidence type="ECO:0000313" key="2">
    <source>
        <dbReference type="Proteomes" id="UP001056120"/>
    </source>
</evidence>
<gene>
    <name evidence="1" type="ORF">L1987_47399</name>
</gene>